<reference evidence="1 2" key="1">
    <citation type="submission" date="2016-10" db="EMBL/GenBank/DDBJ databases">
        <title>The genome of Paramicrosporidium saccamoebae is the missing link in understanding Cryptomycota and Microsporidia evolution.</title>
        <authorList>
            <person name="Quandt C.A."/>
            <person name="Beaudet D."/>
            <person name="Corsaro D."/>
            <person name="Michel R."/>
            <person name="Corradi N."/>
            <person name="James T."/>
        </authorList>
    </citation>
    <scope>NUCLEOTIDE SEQUENCE [LARGE SCALE GENOMIC DNA]</scope>
    <source>
        <strain evidence="1 2">KSL3</strain>
    </source>
</reference>
<keyword evidence="2" id="KW-1185">Reference proteome</keyword>
<proteinExistence type="predicted"/>
<evidence type="ECO:0000313" key="2">
    <source>
        <dbReference type="Proteomes" id="UP000240830"/>
    </source>
</evidence>
<gene>
    <name evidence="1" type="ORF">PSACC_02575</name>
</gene>
<comment type="caution">
    <text evidence="1">The sequence shown here is derived from an EMBL/GenBank/DDBJ whole genome shotgun (WGS) entry which is preliminary data.</text>
</comment>
<name>A0A2H9TIP8_9FUNG</name>
<dbReference type="AlphaFoldDB" id="A0A2H9TIP8"/>
<dbReference type="EMBL" id="MTSL01000168">
    <property type="protein sequence ID" value="PJF17634.1"/>
    <property type="molecule type" value="Genomic_DNA"/>
</dbReference>
<evidence type="ECO:0000313" key="1">
    <source>
        <dbReference type="EMBL" id="PJF17634.1"/>
    </source>
</evidence>
<dbReference type="Proteomes" id="UP000240830">
    <property type="component" value="Unassembled WGS sequence"/>
</dbReference>
<protein>
    <submittedName>
        <fullName evidence="1">Uncharacterized protein</fullName>
    </submittedName>
</protein>
<organism evidence="1 2">
    <name type="scientific">Paramicrosporidium saccamoebae</name>
    <dbReference type="NCBI Taxonomy" id="1246581"/>
    <lineage>
        <taxon>Eukaryota</taxon>
        <taxon>Fungi</taxon>
        <taxon>Fungi incertae sedis</taxon>
        <taxon>Cryptomycota</taxon>
        <taxon>Cryptomycota incertae sedis</taxon>
        <taxon>Paramicrosporidium</taxon>
    </lineage>
</organism>
<accession>A0A2H9TIP8</accession>
<sequence>MQPFLARHQAQIENTANEWSRRAQTFVGTTVTEFVQRVNTYIRELAAQQSEVVTVTPIGDFDDISSAGPRIVEITESPKKK</sequence>